<dbReference type="GO" id="GO:0047661">
    <property type="term" value="F:amino-acid racemase activity"/>
    <property type="evidence" value="ECO:0007669"/>
    <property type="project" value="InterPro"/>
</dbReference>
<gene>
    <name evidence="2" type="ORF">F3W81_02340</name>
</gene>
<reference evidence="2 3" key="1">
    <citation type="submission" date="2019-10" db="EMBL/GenBank/DDBJ databases">
        <title>Pseudopuniceibacterium sp. HQ09 islated from Antarctica.</title>
        <authorList>
            <person name="Liao L."/>
            <person name="Su S."/>
            <person name="Chen B."/>
            <person name="Yu Y."/>
        </authorList>
    </citation>
    <scope>NUCLEOTIDE SEQUENCE [LARGE SCALE GENOMIC DNA]</scope>
    <source>
        <strain evidence="2 3">HQ09</strain>
    </source>
</reference>
<dbReference type="InterPro" id="IPR052186">
    <property type="entry name" value="Hydantoin_racemase-like"/>
</dbReference>
<evidence type="ECO:0000313" key="3">
    <source>
        <dbReference type="Proteomes" id="UP000594118"/>
    </source>
</evidence>
<organism evidence="2 3">
    <name type="scientific">Pseudooceanicola spongiae</name>
    <dbReference type="NCBI Taxonomy" id="2613965"/>
    <lineage>
        <taxon>Bacteria</taxon>
        <taxon>Pseudomonadati</taxon>
        <taxon>Pseudomonadota</taxon>
        <taxon>Alphaproteobacteria</taxon>
        <taxon>Rhodobacterales</taxon>
        <taxon>Paracoccaceae</taxon>
        <taxon>Pseudooceanicola</taxon>
    </lineage>
</organism>
<keyword evidence="3" id="KW-1185">Reference proteome</keyword>
<dbReference type="PANTHER" id="PTHR28047">
    <property type="entry name" value="PROTEIN DCG1"/>
    <property type="match status" value="1"/>
</dbReference>
<sequence length="206" mass="20143">MNPNSNAATTEAMVAIARRVLPGVRGWTAPSGPALITTLDSLAAAASVVGGAPIPPGIGGIIVSAFGDPGRAALAARLSIPVVGIGAAAARAAAQGGRRYAVVTHTPALVTGIDALMRSSAPNGAYLGTFLTNGDPDALSHDTIALDAALLAATHRAHAAGAKAVIIGGGPLGEAAERLRPLAPCALVAPIPEAARGLALLLQDTA</sequence>
<dbReference type="InterPro" id="IPR053714">
    <property type="entry name" value="Iso_Racemase_Enz_sf"/>
</dbReference>
<dbReference type="KEGG" id="pshq:F3W81_02340"/>
<protein>
    <submittedName>
        <fullName evidence="2">Asp/Glu racemase</fullName>
    </submittedName>
</protein>
<dbReference type="Gene3D" id="3.40.50.12500">
    <property type="match status" value="1"/>
</dbReference>
<accession>A0A7L9WRY0</accession>
<dbReference type="PANTHER" id="PTHR28047:SF5">
    <property type="entry name" value="PROTEIN DCG1"/>
    <property type="match status" value="1"/>
</dbReference>
<comment type="similarity">
    <text evidence="1">Belongs to the HyuE racemase family.</text>
</comment>
<evidence type="ECO:0000313" key="2">
    <source>
        <dbReference type="EMBL" id="QOL83071.1"/>
    </source>
</evidence>
<dbReference type="Pfam" id="PF01177">
    <property type="entry name" value="Asp_Glu_race"/>
    <property type="match status" value="1"/>
</dbReference>
<dbReference type="EMBL" id="CP045201">
    <property type="protein sequence ID" value="QOL83071.1"/>
    <property type="molecule type" value="Genomic_DNA"/>
</dbReference>
<dbReference type="AlphaFoldDB" id="A0A7L9WRY0"/>
<evidence type="ECO:0000256" key="1">
    <source>
        <dbReference type="ARBA" id="ARBA00038414"/>
    </source>
</evidence>
<dbReference type="InterPro" id="IPR015942">
    <property type="entry name" value="Asp/Glu/hydantoin_racemase"/>
</dbReference>
<proteinExistence type="inferred from homology"/>
<dbReference type="Proteomes" id="UP000594118">
    <property type="component" value="Chromosome"/>
</dbReference>
<name>A0A7L9WRY0_9RHOB</name>